<dbReference type="GO" id="GO:0005524">
    <property type="term" value="F:ATP binding"/>
    <property type="evidence" value="ECO:0007669"/>
    <property type="project" value="UniProtKB-KW"/>
</dbReference>
<feature type="domain" description="ABC transporter" evidence="5">
    <location>
        <begin position="5"/>
        <end position="229"/>
    </location>
</feature>
<dbReference type="Proteomes" id="UP000274391">
    <property type="component" value="Unassembled WGS sequence"/>
</dbReference>
<accession>A0A3P3VX09</accession>
<dbReference type="GO" id="GO:0043190">
    <property type="term" value="C:ATP-binding cassette (ABC) transporter complex"/>
    <property type="evidence" value="ECO:0007669"/>
    <property type="project" value="TreeGrafter"/>
</dbReference>
<gene>
    <name evidence="6" type="ORF">EG850_05200</name>
</gene>
<evidence type="ECO:0000313" key="6">
    <source>
        <dbReference type="EMBL" id="RRJ87325.1"/>
    </source>
</evidence>
<dbReference type="EMBL" id="RQVS01000005">
    <property type="protein sequence ID" value="RRJ87325.1"/>
    <property type="molecule type" value="Genomic_DNA"/>
</dbReference>
<proteinExistence type="inferred from homology"/>
<organism evidence="6 7">
    <name type="scientific">Gulosibacter macacae</name>
    <dbReference type="NCBI Taxonomy" id="2488791"/>
    <lineage>
        <taxon>Bacteria</taxon>
        <taxon>Bacillati</taxon>
        <taxon>Actinomycetota</taxon>
        <taxon>Actinomycetes</taxon>
        <taxon>Micrococcales</taxon>
        <taxon>Microbacteriaceae</taxon>
        <taxon>Gulosibacter</taxon>
    </lineage>
</organism>
<dbReference type="OrthoDB" id="9806471at2"/>
<evidence type="ECO:0000259" key="5">
    <source>
        <dbReference type="PROSITE" id="PS50893"/>
    </source>
</evidence>
<evidence type="ECO:0000256" key="2">
    <source>
        <dbReference type="ARBA" id="ARBA00022448"/>
    </source>
</evidence>
<comment type="similarity">
    <text evidence="1">Belongs to the ABC transporter superfamily.</text>
</comment>
<reference evidence="6 7" key="1">
    <citation type="submission" date="2018-11" db="EMBL/GenBank/DDBJ databases">
        <title>YIM 102482-1 draft genome.</title>
        <authorList>
            <person name="Li G."/>
            <person name="Jiang Y."/>
        </authorList>
    </citation>
    <scope>NUCLEOTIDE SEQUENCE [LARGE SCALE GENOMIC DNA]</scope>
    <source>
        <strain evidence="6 7">YIM 102482-1</strain>
    </source>
</reference>
<dbReference type="GO" id="GO:0042626">
    <property type="term" value="F:ATPase-coupled transmembrane transporter activity"/>
    <property type="evidence" value="ECO:0007669"/>
    <property type="project" value="TreeGrafter"/>
</dbReference>
<evidence type="ECO:0000256" key="3">
    <source>
        <dbReference type="ARBA" id="ARBA00022741"/>
    </source>
</evidence>
<sequence>MSRSIELDRVGVTLNGNEVLREVTCSLSAKRIAVIGPNGSGKSTFARLLNGLVTASEGKIRVFGHDPDRDGKRLRREVGFVFSNPAVQLIMPTVREDLAMSLRGRGLARADIYARVAEVIAASPLAGRGDDPVHSLSGGQQQLLALLGVELIEPRLIIADEPTALLDLVNSRAIAARLLAVDAPQLVLVTHDLDLARRCDLALRFDAGRLVEQGHPDQVVDSYLASVSAE</sequence>
<comment type="caution">
    <text evidence="6">The sequence shown here is derived from an EMBL/GenBank/DDBJ whole genome shotgun (WGS) entry which is preliminary data.</text>
</comment>
<keyword evidence="2" id="KW-0813">Transport</keyword>
<protein>
    <submittedName>
        <fullName evidence="6">ATP-binding cassette domain-containing protein</fullName>
    </submittedName>
</protein>
<evidence type="ECO:0000256" key="4">
    <source>
        <dbReference type="ARBA" id="ARBA00022840"/>
    </source>
</evidence>
<name>A0A3P3VX09_9MICO</name>
<dbReference type="InterPro" id="IPR027417">
    <property type="entry name" value="P-loop_NTPase"/>
</dbReference>
<keyword evidence="3" id="KW-0547">Nucleotide-binding</keyword>
<dbReference type="InterPro" id="IPR003593">
    <property type="entry name" value="AAA+_ATPase"/>
</dbReference>
<dbReference type="PANTHER" id="PTHR43553">
    <property type="entry name" value="HEAVY METAL TRANSPORTER"/>
    <property type="match status" value="1"/>
</dbReference>
<dbReference type="Pfam" id="PF00005">
    <property type="entry name" value="ABC_tran"/>
    <property type="match status" value="1"/>
</dbReference>
<evidence type="ECO:0000313" key="7">
    <source>
        <dbReference type="Proteomes" id="UP000274391"/>
    </source>
</evidence>
<dbReference type="InterPro" id="IPR003439">
    <property type="entry name" value="ABC_transporter-like_ATP-bd"/>
</dbReference>
<dbReference type="PANTHER" id="PTHR43553:SF24">
    <property type="entry name" value="ENERGY-COUPLING FACTOR TRANSPORTER ATP-BINDING PROTEIN ECFA1"/>
    <property type="match status" value="1"/>
</dbReference>
<dbReference type="AlphaFoldDB" id="A0A3P3VX09"/>
<dbReference type="Gene3D" id="3.40.50.300">
    <property type="entry name" value="P-loop containing nucleotide triphosphate hydrolases"/>
    <property type="match status" value="1"/>
</dbReference>
<dbReference type="InterPro" id="IPR050095">
    <property type="entry name" value="ECF_ABC_transporter_ATP-bd"/>
</dbReference>
<dbReference type="GO" id="GO:0016887">
    <property type="term" value="F:ATP hydrolysis activity"/>
    <property type="evidence" value="ECO:0007669"/>
    <property type="project" value="InterPro"/>
</dbReference>
<evidence type="ECO:0000256" key="1">
    <source>
        <dbReference type="ARBA" id="ARBA00005417"/>
    </source>
</evidence>
<dbReference type="PROSITE" id="PS50893">
    <property type="entry name" value="ABC_TRANSPORTER_2"/>
    <property type="match status" value="1"/>
</dbReference>
<dbReference type="CDD" id="cd03225">
    <property type="entry name" value="ABC_cobalt_CbiO_domain1"/>
    <property type="match status" value="1"/>
</dbReference>
<keyword evidence="7" id="KW-1185">Reference proteome</keyword>
<dbReference type="SMART" id="SM00382">
    <property type="entry name" value="AAA"/>
    <property type="match status" value="1"/>
</dbReference>
<dbReference type="SUPFAM" id="SSF52540">
    <property type="entry name" value="P-loop containing nucleoside triphosphate hydrolases"/>
    <property type="match status" value="1"/>
</dbReference>
<dbReference type="InterPro" id="IPR015856">
    <property type="entry name" value="ABC_transpr_CbiO/EcfA_su"/>
</dbReference>
<keyword evidence="4 6" id="KW-0067">ATP-binding</keyword>